<comment type="caution">
    <text evidence="2">The sequence shown here is derived from an EMBL/GenBank/DDBJ whole genome shotgun (WGS) entry which is preliminary data.</text>
</comment>
<dbReference type="OMA" id="WIIEVAV"/>
<feature type="transmembrane region" description="Helical" evidence="1">
    <location>
        <begin position="69"/>
        <end position="88"/>
    </location>
</feature>
<accession>A0A0V0QPQ4</accession>
<keyword evidence="3" id="KW-1185">Reference proteome</keyword>
<organism evidence="2 3">
    <name type="scientific">Pseudocohnilembus persalinus</name>
    <name type="common">Ciliate</name>
    <dbReference type="NCBI Taxonomy" id="266149"/>
    <lineage>
        <taxon>Eukaryota</taxon>
        <taxon>Sar</taxon>
        <taxon>Alveolata</taxon>
        <taxon>Ciliophora</taxon>
        <taxon>Intramacronucleata</taxon>
        <taxon>Oligohymenophorea</taxon>
        <taxon>Scuticociliatia</taxon>
        <taxon>Philasterida</taxon>
        <taxon>Pseudocohnilembidae</taxon>
        <taxon>Pseudocohnilembus</taxon>
    </lineage>
</organism>
<gene>
    <name evidence="2" type="ORF">PPERSA_11350</name>
</gene>
<name>A0A0V0QPQ4_PSEPJ</name>
<dbReference type="InParanoid" id="A0A0V0QPQ4"/>
<evidence type="ECO:0000313" key="2">
    <source>
        <dbReference type="EMBL" id="KRX04226.1"/>
    </source>
</evidence>
<feature type="transmembrane region" description="Helical" evidence="1">
    <location>
        <begin position="6"/>
        <end position="34"/>
    </location>
</feature>
<dbReference type="EMBL" id="LDAU01000120">
    <property type="protein sequence ID" value="KRX04226.1"/>
    <property type="molecule type" value="Genomic_DNA"/>
</dbReference>
<keyword evidence="1" id="KW-0472">Membrane</keyword>
<evidence type="ECO:0000256" key="1">
    <source>
        <dbReference type="SAM" id="Phobius"/>
    </source>
</evidence>
<sequence>MLDSVFSFLMGILVTVGVYLALLGIPLLFSLRILIKKQESEYSRWLLHWLLVLVILTFVWPVFNFLEGYIGSFIITIFRMVVAFGILFKEKFLGNKLEQQASQFTALAQKYLDQGRVQVQQLIKKLSALPPRQKNE</sequence>
<evidence type="ECO:0000313" key="3">
    <source>
        <dbReference type="Proteomes" id="UP000054937"/>
    </source>
</evidence>
<keyword evidence="1" id="KW-1133">Transmembrane helix</keyword>
<dbReference type="Proteomes" id="UP000054937">
    <property type="component" value="Unassembled WGS sequence"/>
</dbReference>
<feature type="transmembrane region" description="Helical" evidence="1">
    <location>
        <begin position="46"/>
        <end position="63"/>
    </location>
</feature>
<protein>
    <submittedName>
        <fullName evidence="2">Uncharacterized protein</fullName>
    </submittedName>
</protein>
<dbReference type="AlphaFoldDB" id="A0A0V0QPQ4"/>
<reference evidence="2 3" key="1">
    <citation type="journal article" date="2015" name="Sci. Rep.">
        <title>Genome of the facultative scuticociliatosis pathogen Pseudocohnilembus persalinus provides insight into its virulence through horizontal gene transfer.</title>
        <authorList>
            <person name="Xiong J."/>
            <person name="Wang G."/>
            <person name="Cheng J."/>
            <person name="Tian M."/>
            <person name="Pan X."/>
            <person name="Warren A."/>
            <person name="Jiang C."/>
            <person name="Yuan D."/>
            <person name="Miao W."/>
        </authorList>
    </citation>
    <scope>NUCLEOTIDE SEQUENCE [LARGE SCALE GENOMIC DNA]</scope>
    <source>
        <strain evidence="2">36N120E</strain>
    </source>
</reference>
<keyword evidence="1" id="KW-0812">Transmembrane</keyword>
<proteinExistence type="predicted"/>